<comment type="catalytic activity">
    <reaction evidence="11">
        <text>ATP + H2O = ADP + phosphate + H(+)</text>
        <dbReference type="Rhea" id="RHEA:13065"/>
        <dbReference type="ChEBI" id="CHEBI:15377"/>
        <dbReference type="ChEBI" id="CHEBI:15378"/>
        <dbReference type="ChEBI" id="CHEBI:30616"/>
        <dbReference type="ChEBI" id="CHEBI:43474"/>
        <dbReference type="ChEBI" id="CHEBI:456216"/>
        <dbReference type="EC" id="5.6.2.3"/>
    </reaction>
</comment>
<accession>A0ABW4NUW2</accession>
<sequence length="454" mass="50978">MKNTTYDLEYSLIGSFLAGGLTAQAREVMTWLEPEMFATYQLGSMYNNIRKQARKDNVIDIILLHQDFGEDFANLAEIVKNTITPANLTGYAHKVRSFWVNRTAQKTMLEMAAKLSQARDEQAEKITEKALSEMQKLLSSKVEVKPVVMGELVDEYIDVLEKRSKQDFNSRLLHTGIEAVDNILGGINPTDIVIIAGRPGMGKTEFALTLTRNIAEQKGAVLFFSLEMANQQLMDRILSANANVPVRKLRNPNCMDQTEFGRVGDGLGKIKDHHIYFVDRGGLSANEIVSITESHLSNTGPLSAICIDYLGLMNHGSLKSANKSQLIEDSLSTLKTFAKNFNVPIILLSQLNREVDSRGDRRPQNSDLRDSGSIEQDASQIIMLYREKAYKKDSDNDYSEAIITKNRFGELGTAYMKFDKGHFVDCDQALAYQFTNEKPVQQMEFKNYARRGAA</sequence>
<keyword evidence="8" id="KW-0238">DNA-binding</keyword>
<dbReference type="InterPro" id="IPR027417">
    <property type="entry name" value="P-loop_NTPase"/>
</dbReference>
<keyword evidence="7" id="KW-0067">ATP-binding</keyword>
<keyword evidence="6 13" id="KW-0347">Helicase</keyword>
<dbReference type="Pfam" id="PF03796">
    <property type="entry name" value="DnaB_C"/>
    <property type="match status" value="1"/>
</dbReference>
<dbReference type="InterPro" id="IPR016136">
    <property type="entry name" value="DNA_helicase_N/primase_C"/>
</dbReference>
<dbReference type="InterPro" id="IPR007693">
    <property type="entry name" value="DNA_helicase_DnaB-like_N"/>
</dbReference>
<evidence type="ECO:0000256" key="2">
    <source>
        <dbReference type="ARBA" id="ARBA00022515"/>
    </source>
</evidence>
<name>A0ABW4NUW2_9PAST</name>
<evidence type="ECO:0000313" key="14">
    <source>
        <dbReference type="Proteomes" id="UP001597420"/>
    </source>
</evidence>
<comment type="similarity">
    <text evidence="1">Belongs to the helicase family. DnaB subfamily.</text>
</comment>
<evidence type="ECO:0000256" key="3">
    <source>
        <dbReference type="ARBA" id="ARBA00022705"/>
    </source>
</evidence>
<dbReference type="RefSeq" id="WP_379097961.1">
    <property type="nucleotide sequence ID" value="NZ_JBHUFP010000009.1"/>
</dbReference>
<dbReference type="InterPro" id="IPR036185">
    <property type="entry name" value="DNA_heli_DnaB-like_N_sf"/>
</dbReference>
<dbReference type="CDD" id="cd00984">
    <property type="entry name" value="DnaB_C"/>
    <property type="match status" value="1"/>
</dbReference>
<dbReference type="PANTHER" id="PTHR30153:SF2">
    <property type="entry name" value="REPLICATIVE DNA HELICASE"/>
    <property type="match status" value="1"/>
</dbReference>
<protein>
    <recommendedName>
        <fullName evidence="10">DNA 5'-3' helicase</fullName>
        <ecNumber evidence="10">5.6.2.3</ecNumber>
    </recommendedName>
</protein>
<comment type="caution">
    <text evidence="13">The sequence shown here is derived from an EMBL/GenBank/DDBJ whole genome shotgun (WGS) entry which is preliminary data.</text>
</comment>
<reference evidence="14" key="1">
    <citation type="journal article" date="2019" name="Int. J. Syst. Evol. Microbiol.">
        <title>The Global Catalogue of Microorganisms (GCM) 10K type strain sequencing project: providing services to taxonomists for standard genome sequencing and annotation.</title>
        <authorList>
            <consortium name="The Broad Institute Genomics Platform"/>
            <consortium name="The Broad Institute Genome Sequencing Center for Infectious Disease"/>
            <person name="Wu L."/>
            <person name="Ma J."/>
        </authorList>
    </citation>
    <scope>NUCLEOTIDE SEQUENCE [LARGE SCALE GENOMIC DNA]</scope>
    <source>
        <strain evidence="14">CCM 7950</strain>
    </source>
</reference>
<keyword evidence="5" id="KW-0378">Hydrolase</keyword>
<evidence type="ECO:0000256" key="7">
    <source>
        <dbReference type="ARBA" id="ARBA00022840"/>
    </source>
</evidence>
<evidence type="ECO:0000256" key="5">
    <source>
        <dbReference type="ARBA" id="ARBA00022801"/>
    </source>
</evidence>
<evidence type="ECO:0000256" key="4">
    <source>
        <dbReference type="ARBA" id="ARBA00022741"/>
    </source>
</evidence>
<dbReference type="Gene3D" id="1.10.860.10">
    <property type="entry name" value="DNAb Helicase, Chain A"/>
    <property type="match status" value="1"/>
</dbReference>
<dbReference type="SMART" id="SM00382">
    <property type="entry name" value="AAA"/>
    <property type="match status" value="1"/>
</dbReference>
<dbReference type="PANTHER" id="PTHR30153">
    <property type="entry name" value="REPLICATIVE DNA HELICASE DNAB"/>
    <property type="match status" value="1"/>
</dbReference>
<evidence type="ECO:0000256" key="11">
    <source>
        <dbReference type="ARBA" id="ARBA00048954"/>
    </source>
</evidence>
<organism evidence="13 14">
    <name type="scientific">Pasteurella oralis</name>
    <dbReference type="NCBI Taxonomy" id="1071947"/>
    <lineage>
        <taxon>Bacteria</taxon>
        <taxon>Pseudomonadati</taxon>
        <taxon>Pseudomonadota</taxon>
        <taxon>Gammaproteobacteria</taxon>
        <taxon>Pasteurellales</taxon>
        <taxon>Pasteurellaceae</taxon>
        <taxon>Pasteurella</taxon>
    </lineage>
</organism>
<evidence type="ECO:0000256" key="6">
    <source>
        <dbReference type="ARBA" id="ARBA00022806"/>
    </source>
</evidence>
<evidence type="ECO:0000313" key="13">
    <source>
        <dbReference type="EMBL" id="MFD1806188.1"/>
    </source>
</evidence>
<dbReference type="InterPro" id="IPR003593">
    <property type="entry name" value="AAA+_ATPase"/>
</dbReference>
<evidence type="ECO:0000259" key="12">
    <source>
        <dbReference type="PROSITE" id="PS51199"/>
    </source>
</evidence>
<dbReference type="Proteomes" id="UP001597420">
    <property type="component" value="Unassembled WGS sequence"/>
</dbReference>
<dbReference type="SUPFAM" id="SSF48024">
    <property type="entry name" value="N-terminal domain of DnaB helicase"/>
    <property type="match status" value="1"/>
</dbReference>
<dbReference type="EMBL" id="JBHUFP010000009">
    <property type="protein sequence ID" value="MFD1806188.1"/>
    <property type="molecule type" value="Genomic_DNA"/>
</dbReference>
<keyword evidence="2" id="KW-0639">Primosome</keyword>
<evidence type="ECO:0000256" key="10">
    <source>
        <dbReference type="ARBA" id="ARBA00044969"/>
    </source>
</evidence>
<keyword evidence="4" id="KW-0547">Nucleotide-binding</keyword>
<dbReference type="Gene3D" id="3.40.50.300">
    <property type="entry name" value="P-loop containing nucleotide triphosphate hydrolases"/>
    <property type="match status" value="1"/>
</dbReference>
<gene>
    <name evidence="13" type="ORF">ACFSAV_07390</name>
</gene>
<dbReference type="EC" id="5.6.2.3" evidence="10"/>
<dbReference type="Pfam" id="PF00772">
    <property type="entry name" value="DnaB"/>
    <property type="match status" value="1"/>
</dbReference>
<keyword evidence="3" id="KW-0235">DNA replication</keyword>
<dbReference type="PROSITE" id="PS51199">
    <property type="entry name" value="SF4_HELICASE"/>
    <property type="match status" value="1"/>
</dbReference>
<dbReference type="SUPFAM" id="SSF52540">
    <property type="entry name" value="P-loop containing nucleoside triphosphate hydrolases"/>
    <property type="match status" value="1"/>
</dbReference>
<evidence type="ECO:0000256" key="1">
    <source>
        <dbReference type="ARBA" id="ARBA00008428"/>
    </source>
</evidence>
<evidence type="ECO:0000256" key="8">
    <source>
        <dbReference type="ARBA" id="ARBA00023125"/>
    </source>
</evidence>
<dbReference type="InterPro" id="IPR007694">
    <property type="entry name" value="DNA_helicase_DnaB-like_C"/>
</dbReference>
<feature type="domain" description="SF4 helicase" evidence="12">
    <location>
        <begin position="166"/>
        <end position="432"/>
    </location>
</feature>
<evidence type="ECO:0000256" key="9">
    <source>
        <dbReference type="ARBA" id="ARBA00023235"/>
    </source>
</evidence>
<keyword evidence="9" id="KW-0413">Isomerase</keyword>
<keyword evidence="14" id="KW-1185">Reference proteome</keyword>
<proteinExistence type="inferred from homology"/>
<dbReference type="GO" id="GO:0004386">
    <property type="term" value="F:helicase activity"/>
    <property type="evidence" value="ECO:0007669"/>
    <property type="project" value="UniProtKB-KW"/>
</dbReference>